<evidence type="ECO:0000256" key="5">
    <source>
        <dbReference type="SAM" id="SignalP"/>
    </source>
</evidence>
<evidence type="ECO:0000256" key="3">
    <source>
        <dbReference type="ARBA" id="ARBA00023136"/>
    </source>
</evidence>
<evidence type="ECO:0000256" key="1">
    <source>
        <dbReference type="ARBA" id="ARBA00004370"/>
    </source>
</evidence>
<evidence type="ECO:0000256" key="2">
    <source>
        <dbReference type="ARBA" id="ARBA00022452"/>
    </source>
</evidence>
<dbReference type="InterPro" id="IPR000184">
    <property type="entry name" value="Bac_surfAg_D15"/>
</dbReference>
<dbReference type="EMBL" id="JBDIME010000003">
    <property type="protein sequence ID" value="MEN2789232.1"/>
    <property type="molecule type" value="Genomic_DNA"/>
</dbReference>
<keyword evidence="3" id="KW-0472">Membrane</keyword>
<accession>A0ABU9Y0A8</accession>
<feature type="signal peptide" evidence="5">
    <location>
        <begin position="1"/>
        <end position="28"/>
    </location>
</feature>
<organism evidence="7 8">
    <name type="scientific">Sphingomonas oligophenolica</name>
    <dbReference type="NCBI Taxonomy" id="301154"/>
    <lineage>
        <taxon>Bacteria</taxon>
        <taxon>Pseudomonadati</taxon>
        <taxon>Pseudomonadota</taxon>
        <taxon>Alphaproteobacteria</taxon>
        <taxon>Sphingomonadales</taxon>
        <taxon>Sphingomonadaceae</taxon>
        <taxon>Sphingomonas</taxon>
    </lineage>
</organism>
<keyword evidence="2" id="KW-0812">Transmembrane</keyword>
<evidence type="ECO:0000313" key="7">
    <source>
        <dbReference type="EMBL" id="MEN2789232.1"/>
    </source>
</evidence>
<dbReference type="PANTHER" id="PTHR12815">
    <property type="entry name" value="SORTING AND ASSEMBLY MACHINERY SAMM50 PROTEIN FAMILY MEMBER"/>
    <property type="match status" value="1"/>
</dbReference>
<keyword evidence="5" id="KW-0732">Signal</keyword>
<dbReference type="Gene3D" id="3.10.20.310">
    <property type="entry name" value="membrane protein fhac"/>
    <property type="match status" value="2"/>
</dbReference>
<keyword evidence="2" id="KW-1134">Transmembrane beta strand</keyword>
<dbReference type="Proteomes" id="UP001419910">
    <property type="component" value="Unassembled WGS sequence"/>
</dbReference>
<evidence type="ECO:0000256" key="4">
    <source>
        <dbReference type="SAM" id="MobiDB-lite"/>
    </source>
</evidence>
<evidence type="ECO:0000259" key="6">
    <source>
        <dbReference type="Pfam" id="PF01103"/>
    </source>
</evidence>
<protein>
    <submittedName>
        <fullName evidence="7">BamA/TamA family outer membrane protein</fullName>
    </submittedName>
</protein>
<gene>
    <name evidence="7" type="ORF">ABC974_06315</name>
</gene>
<comment type="subcellular location">
    <subcellularLocation>
        <location evidence="1">Membrane</location>
    </subcellularLocation>
</comment>
<sequence>MSLLLARRGALLCAAAGLFVCIAPCALAQESQAASAPQTATPPPAMPQSGGLDPQSPLAPLPGLGVDWPDLSALPPEPADPNAPTGISGDSRYTYRVDGLDGVGSPLLHQRFSQLSTLNANDGQPANAAQLDRRAREDSALLASLLKGEGYYDASVTSRVEPGGGRPLVVLEATPGTLYKFDTVTLDGLAAADGKADLLRGSFGVKADDPVNADTIVKGEADLRATIGEKGFPFAKVSEPEIVVDHATHTATLAMTVAPGGEKRFGVITTPANNKVFNAKHIREIARFSKGDVYDSSSLVDLRRALIQTGLVSSVDVKPVPGADPDVVDIAVSLEPAPKHTISGEIGYGTGEGARAEVSWTNRNMFPPEGALTLRGVLGTQEQLASVIFRRNNFHTRDQALNLGVTASNLTHTAYQARTFSLTGSLEKQTNIFFQKKWTWSLGAELTASDERDVILSTGAPRRQTYFIGALPTTLSYDGSDDLLDPTRGFRLSGRLSPEVSLEGKAFGYARIQADASTYRKVGGRVVLAGRVRLGTIAGAPREAIAPSRRFYAGGGASVRGYGYQDIGPRDPNNVPVGGRSLTEFSLEARVKAFGNFGLVPFLDAGNIYTLQLPKFKDLHYGTGLGVRYYSSFGPIRLDVGTPINPQKGDPRVVVYVSLGQAF</sequence>
<keyword evidence="8" id="KW-1185">Reference proteome</keyword>
<proteinExistence type="predicted"/>
<dbReference type="Pfam" id="PF01103">
    <property type="entry name" value="Omp85"/>
    <property type="match status" value="1"/>
</dbReference>
<dbReference type="InterPro" id="IPR039910">
    <property type="entry name" value="D15-like"/>
</dbReference>
<feature type="region of interest" description="Disordered" evidence="4">
    <location>
        <begin position="36"/>
        <end position="91"/>
    </location>
</feature>
<reference evidence="7 8" key="1">
    <citation type="submission" date="2024-05" db="EMBL/GenBank/DDBJ databases">
        <authorList>
            <person name="Liu Q."/>
            <person name="Xin Y.-H."/>
        </authorList>
    </citation>
    <scope>NUCLEOTIDE SEQUENCE [LARGE SCALE GENOMIC DNA]</scope>
    <source>
        <strain evidence="7 8">CGMCC 1.10181</strain>
    </source>
</reference>
<name>A0ABU9Y0A8_9SPHN</name>
<evidence type="ECO:0000313" key="8">
    <source>
        <dbReference type="Proteomes" id="UP001419910"/>
    </source>
</evidence>
<dbReference type="Gene3D" id="2.40.160.50">
    <property type="entry name" value="membrane protein fhac: a member of the omp85/tpsb transporter family"/>
    <property type="match status" value="1"/>
</dbReference>
<feature type="chain" id="PRO_5045649428" evidence="5">
    <location>
        <begin position="29"/>
        <end position="663"/>
    </location>
</feature>
<dbReference type="PANTHER" id="PTHR12815:SF42">
    <property type="entry name" value="BACTERIAL SURFACE ANTIGEN (D15) DOMAIN-CONTAINING PROTEIN"/>
    <property type="match status" value="1"/>
</dbReference>
<feature type="domain" description="Bacterial surface antigen (D15)" evidence="6">
    <location>
        <begin position="373"/>
        <end position="663"/>
    </location>
</feature>
<dbReference type="RefSeq" id="WP_343891887.1">
    <property type="nucleotide sequence ID" value="NZ_BAAAEH010000047.1"/>
</dbReference>
<comment type="caution">
    <text evidence="7">The sequence shown here is derived from an EMBL/GenBank/DDBJ whole genome shotgun (WGS) entry which is preliminary data.</text>
</comment>